<sequence>MESGGARRIPERELSQSTHTLEILSMDPQICRICSLDGVQPWDSYISHFESFSDINSWSQCEKAQYLKASLKGDALEIFAELPNTRLDFETLSTALETRFWHAHEGPLFLAQLTMRTREKGESVQQSAQAIRKFVKGANLSLNSAAREDIAFEHFRNALGNIKLQRTVFMSKPRSLAEAVAVAAKTESFQRAQQTHDLKQRGNVRQIVEDAAENKSKSPSMANILQMLQEMKITLVELKDWQQSVKRGQS</sequence>
<reference evidence="1" key="1">
    <citation type="submission" date="2021-10" db="EMBL/GenBank/DDBJ databases">
        <title>Tropical sea cucumber genome reveals ecological adaptation and Cuvierian tubules defense mechanism.</title>
        <authorList>
            <person name="Chen T."/>
        </authorList>
    </citation>
    <scope>NUCLEOTIDE SEQUENCE</scope>
    <source>
        <strain evidence="1">Nanhai2018</strain>
        <tissue evidence="1">Muscle</tissue>
    </source>
</reference>
<organism evidence="1 2">
    <name type="scientific">Holothuria leucospilota</name>
    <name type="common">Black long sea cucumber</name>
    <name type="synonym">Mertensiothuria leucospilota</name>
    <dbReference type="NCBI Taxonomy" id="206669"/>
    <lineage>
        <taxon>Eukaryota</taxon>
        <taxon>Metazoa</taxon>
        <taxon>Echinodermata</taxon>
        <taxon>Eleutherozoa</taxon>
        <taxon>Echinozoa</taxon>
        <taxon>Holothuroidea</taxon>
        <taxon>Aspidochirotacea</taxon>
        <taxon>Aspidochirotida</taxon>
        <taxon>Holothuriidae</taxon>
        <taxon>Holothuria</taxon>
    </lineage>
</organism>
<evidence type="ECO:0000313" key="2">
    <source>
        <dbReference type="Proteomes" id="UP001152320"/>
    </source>
</evidence>
<dbReference type="EMBL" id="JAIZAY010000008">
    <property type="protein sequence ID" value="KAJ8038111.1"/>
    <property type="molecule type" value="Genomic_DNA"/>
</dbReference>
<keyword evidence="2" id="KW-1185">Reference proteome</keyword>
<protein>
    <submittedName>
        <fullName evidence="1">Uncharacterized protein</fullName>
    </submittedName>
</protein>
<proteinExistence type="predicted"/>
<accession>A0A9Q1C3S0</accession>
<dbReference type="PANTHER" id="PTHR45823:SF1">
    <property type="entry name" value="T-SNARE COILED-COIL HOMOLOGY DOMAIN-CONTAINING PROTEIN"/>
    <property type="match status" value="1"/>
</dbReference>
<dbReference type="OrthoDB" id="6118021at2759"/>
<gene>
    <name evidence="1" type="ORF">HOLleu_19096</name>
</gene>
<comment type="caution">
    <text evidence="1">The sequence shown here is derived from an EMBL/GenBank/DDBJ whole genome shotgun (WGS) entry which is preliminary data.</text>
</comment>
<dbReference type="Proteomes" id="UP001152320">
    <property type="component" value="Chromosome 8"/>
</dbReference>
<name>A0A9Q1C3S0_HOLLE</name>
<dbReference type="AlphaFoldDB" id="A0A9Q1C3S0"/>
<evidence type="ECO:0000313" key="1">
    <source>
        <dbReference type="EMBL" id="KAJ8038111.1"/>
    </source>
</evidence>
<dbReference type="PANTHER" id="PTHR45823">
    <property type="entry name" value="T-SNARE COILED-COIL HOMOLOGY DOMAIN-CONTAINING PROTEIN"/>
    <property type="match status" value="1"/>
</dbReference>